<comment type="caution">
    <text evidence="4">The sequence shown here is derived from an EMBL/GenBank/DDBJ whole genome shotgun (WGS) entry which is preliminary data.</text>
</comment>
<dbReference type="GO" id="GO:0098797">
    <property type="term" value="C:plasma membrane protein complex"/>
    <property type="evidence" value="ECO:0007669"/>
    <property type="project" value="TreeGrafter"/>
</dbReference>
<evidence type="ECO:0000256" key="1">
    <source>
        <dbReference type="SAM" id="MobiDB-lite"/>
    </source>
</evidence>
<dbReference type="Gene3D" id="3.30.1150.10">
    <property type="match status" value="1"/>
</dbReference>
<dbReference type="InterPro" id="IPR037682">
    <property type="entry name" value="TonB_C"/>
</dbReference>
<dbReference type="InterPro" id="IPR051045">
    <property type="entry name" value="TonB-dependent_transducer"/>
</dbReference>
<proteinExistence type="predicted"/>
<dbReference type="PANTHER" id="PTHR33446:SF2">
    <property type="entry name" value="PROTEIN TONB"/>
    <property type="match status" value="1"/>
</dbReference>
<accession>A0A4U0GQU0</accession>
<evidence type="ECO:0000259" key="3">
    <source>
        <dbReference type="PROSITE" id="PS52015"/>
    </source>
</evidence>
<dbReference type="GO" id="GO:0055085">
    <property type="term" value="P:transmembrane transport"/>
    <property type="evidence" value="ECO:0007669"/>
    <property type="project" value="InterPro"/>
</dbReference>
<dbReference type="Pfam" id="PF03544">
    <property type="entry name" value="TonB_C"/>
    <property type="match status" value="1"/>
</dbReference>
<feature type="domain" description="TonB C-terminal" evidence="3">
    <location>
        <begin position="203"/>
        <end position="295"/>
    </location>
</feature>
<evidence type="ECO:0000313" key="4">
    <source>
        <dbReference type="EMBL" id="TJY60774.1"/>
    </source>
</evidence>
<keyword evidence="5" id="KW-1185">Reference proteome</keyword>
<dbReference type="SUPFAM" id="SSF74653">
    <property type="entry name" value="TolA/TonB C-terminal domain"/>
    <property type="match status" value="1"/>
</dbReference>
<gene>
    <name evidence="4" type="ORF">FAZ19_22820</name>
</gene>
<dbReference type="AlphaFoldDB" id="A0A4U0GQU0"/>
<feature type="transmembrane region" description="Helical" evidence="2">
    <location>
        <begin position="40"/>
        <end position="59"/>
    </location>
</feature>
<organism evidence="4 5">
    <name type="scientific">Sphingobacterium alkalisoli</name>
    <dbReference type="NCBI Taxonomy" id="1874115"/>
    <lineage>
        <taxon>Bacteria</taxon>
        <taxon>Pseudomonadati</taxon>
        <taxon>Bacteroidota</taxon>
        <taxon>Sphingobacteriia</taxon>
        <taxon>Sphingobacteriales</taxon>
        <taxon>Sphingobacteriaceae</taxon>
        <taxon>Sphingobacterium</taxon>
    </lineage>
</organism>
<dbReference type="GO" id="GO:0031992">
    <property type="term" value="F:energy transducer activity"/>
    <property type="evidence" value="ECO:0007669"/>
    <property type="project" value="TreeGrafter"/>
</dbReference>
<dbReference type="PROSITE" id="PS52015">
    <property type="entry name" value="TONB_CTD"/>
    <property type="match status" value="1"/>
</dbReference>
<dbReference type="RefSeq" id="WP_136823093.1">
    <property type="nucleotide sequence ID" value="NZ_BMJX01000011.1"/>
</dbReference>
<name>A0A4U0GQU0_9SPHI</name>
<dbReference type="EMBL" id="SUKA01000011">
    <property type="protein sequence ID" value="TJY60774.1"/>
    <property type="molecule type" value="Genomic_DNA"/>
</dbReference>
<reference evidence="4 5" key="1">
    <citation type="submission" date="2019-04" db="EMBL/GenBank/DDBJ databases">
        <title>Sphingobacterium olei sp. nov., isolated from oil-contaminated soil.</title>
        <authorList>
            <person name="Liu B."/>
        </authorList>
    </citation>
    <scope>NUCLEOTIDE SEQUENCE [LARGE SCALE GENOMIC DNA]</scope>
    <source>
        <strain evidence="4 5">Y3L14</strain>
    </source>
</reference>
<dbReference type="PANTHER" id="PTHR33446">
    <property type="entry name" value="PROTEIN TONB-RELATED"/>
    <property type="match status" value="1"/>
</dbReference>
<keyword evidence="2" id="KW-0472">Membrane</keyword>
<sequence>MLFSKSDIYTKEWMDVIFAGRNKEYGAYELRTLAPKATNLALGAVIFVVVGLCSVAYSFSKSSTIPNSPPEDNFVTAIIDDTELPLEMEPPLLPDPIEVDAPKQVAQDVSSQDLIKFTEINATDVSRVTEDMTSTEDVMDKKKLPANITMDGVKGGELVPRGTFGNTKRDGAESGRAMGSLNGGNDGEGKPFISVEVMPEPPGGMTAFVNWVAQYYDFPQSAIDNGAKGIIQVSFVVEKDGSLSSFDVKRDMGFGTGDAAIKLLRKAKKWSPGIQNGLPVRVAYTLPIRLSTVNN</sequence>
<evidence type="ECO:0000313" key="5">
    <source>
        <dbReference type="Proteomes" id="UP000309872"/>
    </source>
</evidence>
<protein>
    <submittedName>
        <fullName evidence="4">Energy transducer TonB</fullName>
    </submittedName>
</protein>
<keyword evidence="2" id="KW-1133">Transmembrane helix</keyword>
<keyword evidence="2" id="KW-0812">Transmembrane</keyword>
<dbReference type="Proteomes" id="UP000309872">
    <property type="component" value="Unassembled WGS sequence"/>
</dbReference>
<evidence type="ECO:0000256" key="2">
    <source>
        <dbReference type="SAM" id="Phobius"/>
    </source>
</evidence>
<dbReference type="OrthoDB" id="649093at2"/>
<feature type="region of interest" description="Disordered" evidence="1">
    <location>
        <begin position="155"/>
        <end position="186"/>
    </location>
</feature>